<protein>
    <recommendedName>
        <fullName evidence="3">DNA-binding protein</fullName>
    </recommendedName>
</protein>
<accession>A0A1V3IT70</accession>
<dbReference type="EMBL" id="MLHK01000032">
    <property type="protein sequence ID" value="OOF45462.1"/>
    <property type="molecule type" value="Genomic_DNA"/>
</dbReference>
<gene>
    <name evidence="1" type="ORF">BKK51_06490</name>
</gene>
<organism evidence="1 2">
    <name type="scientific">Rodentibacter trehalosifermentans</name>
    <dbReference type="NCBI Taxonomy" id="1908263"/>
    <lineage>
        <taxon>Bacteria</taxon>
        <taxon>Pseudomonadati</taxon>
        <taxon>Pseudomonadota</taxon>
        <taxon>Gammaproteobacteria</taxon>
        <taxon>Pasteurellales</taxon>
        <taxon>Pasteurellaceae</taxon>
        <taxon>Rodentibacter</taxon>
    </lineage>
</organism>
<reference evidence="1 2" key="1">
    <citation type="submission" date="2016-10" db="EMBL/GenBank/DDBJ databases">
        <title>Rodentibacter gen. nov. and new species.</title>
        <authorList>
            <person name="Christensen H."/>
        </authorList>
    </citation>
    <scope>NUCLEOTIDE SEQUENCE [LARGE SCALE GENOMIC DNA]</scope>
    <source>
        <strain evidence="1 2">H1983213011</strain>
    </source>
</reference>
<sequence length="92" mass="10382">MENKPNTTDFLLKELESLKARVQTIEAQQLNADKIWTPHDIADYAGCSYGYVIQTLIKLPGFPATLGDPRPRSPKKYRAGDVIAFFKNRNQG</sequence>
<evidence type="ECO:0008006" key="3">
    <source>
        <dbReference type="Google" id="ProtNLM"/>
    </source>
</evidence>
<proteinExistence type="predicted"/>
<dbReference type="RefSeq" id="WP_077474098.1">
    <property type="nucleotide sequence ID" value="NZ_MLHK01000032.1"/>
</dbReference>
<evidence type="ECO:0000313" key="2">
    <source>
        <dbReference type="Proteomes" id="UP000188728"/>
    </source>
</evidence>
<name>A0A1V3IT70_9PAST</name>
<dbReference type="AlphaFoldDB" id="A0A1V3IT70"/>
<dbReference type="Proteomes" id="UP000188728">
    <property type="component" value="Unassembled WGS sequence"/>
</dbReference>
<comment type="caution">
    <text evidence="1">The sequence shown here is derived from an EMBL/GenBank/DDBJ whole genome shotgun (WGS) entry which is preliminary data.</text>
</comment>
<evidence type="ECO:0000313" key="1">
    <source>
        <dbReference type="EMBL" id="OOF45462.1"/>
    </source>
</evidence>